<evidence type="ECO:0000256" key="1">
    <source>
        <dbReference type="ARBA" id="ARBA00022475"/>
    </source>
</evidence>
<keyword evidence="8 10" id="KW-0472">Membrane</keyword>
<gene>
    <name evidence="10" type="primary">lpxH</name>
    <name evidence="12" type="ORF">HF203_10225</name>
</gene>
<feature type="binding site" evidence="10">
    <location>
        <position position="115"/>
    </location>
    <ligand>
        <name>Mn(2+)</name>
        <dbReference type="ChEBI" id="CHEBI:29035"/>
        <label>2</label>
    </ligand>
</feature>
<evidence type="ECO:0000259" key="11">
    <source>
        <dbReference type="Pfam" id="PF00149"/>
    </source>
</evidence>
<feature type="binding site" evidence="10">
    <location>
        <begin position="80"/>
        <end position="81"/>
    </location>
    <ligand>
        <name>substrate</name>
    </ligand>
</feature>
<comment type="similarity">
    <text evidence="10">Belongs to the LpxH family.</text>
</comment>
<feature type="binding site" evidence="10">
    <location>
        <position position="168"/>
    </location>
    <ligand>
        <name>substrate</name>
    </ligand>
</feature>
<dbReference type="InterPro" id="IPR043461">
    <property type="entry name" value="LpxH-like"/>
</dbReference>
<feature type="binding site" evidence="10">
    <location>
        <position position="198"/>
    </location>
    <ligand>
        <name>Mn(2+)</name>
        <dbReference type="ChEBI" id="CHEBI:29035"/>
        <label>1</label>
    </ligand>
</feature>
<dbReference type="Gene3D" id="3.60.21.10">
    <property type="match status" value="1"/>
</dbReference>
<dbReference type="InterPro" id="IPR010138">
    <property type="entry name" value="UDP-diacylglucosamine_Hdrlase"/>
</dbReference>
<keyword evidence="1 10" id="KW-1003">Cell membrane</keyword>
<comment type="cofactor">
    <cofactor evidence="10">
        <name>Mn(2+)</name>
        <dbReference type="ChEBI" id="CHEBI:29035"/>
    </cofactor>
    <text evidence="10">Binds 2 Mn(2+) ions per subunit in a binuclear metal center.</text>
</comment>
<feature type="binding site" evidence="10">
    <location>
        <position position="196"/>
    </location>
    <ligand>
        <name>Mn(2+)</name>
        <dbReference type="ChEBI" id="CHEBI:29035"/>
        <label>2</label>
    </ligand>
</feature>
<protein>
    <recommendedName>
        <fullName evidence="10">UDP-2,3-diacylglucosamine hydrolase</fullName>
        <ecNumber evidence="10">3.6.1.54</ecNumber>
    </recommendedName>
    <alternativeName>
        <fullName evidence="10">UDP-2,3-diacylglucosamine diphosphatase</fullName>
    </alternativeName>
</protein>
<feature type="binding site" evidence="10">
    <location>
        <position position="196"/>
    </location>
    <ligand>
        <name>substrate</name>
    </ligand>
</feature>
<evidence type="ECO:0000256" key="10">
    <source>
        <dbReference type="HAMAP-Rule" id="MF_00575"/>
    </source>
</evidence>
<dbReference type="NCBIfam" id="NF003743">
    <property type="entry name" value="PRK05340.1"/>
    <property type="match status" value="1"/>
</dbReference>
<proteinExistence type="inferred from homology"/>
<comment type="caution">
    <text evidence="12">The sequence shown here is derived from an EMBL/GenBank/DDBJ whole genome shotgun (WGS) entry which is preliminary data.</text>
</comment>
<feature type="binding site" evidence="10">
    <location>
        <position position="123"/>
    </location>
    <ligand>
        <name>substrate</name>
    </ligand>
</feature>
<dbReference type="SUPFAM" id="SSF56300">
    <property type="entry name" value="Metallo-dependent phosphatases"/>
    <property type="match status" value="1"/>
</dbReference>
<keyword evidence="5 10" id="KW-0479">Metal-binding</keyword>
<dbReference type="Pfam" id="PF00149">
    <property type="entry name" value="Metallophos"/>
    <property type="match status" value="1"/>
</dbReference>
<comment type="subcellular location">
    <subcellularLocation>
        <location evidence="10">Cell inner membrane</location>
        <topology evidence="10">Peripheral membrane protein</topology>
        <orientation evidence="10">Cytoplasmic side</orientation>
    </subcellularLocation>
</comment>
<evidence type="ECO:0000256" key="6">
    <source>
        <dbReference type="ARBA" id="ARBA00022801"/>
    </source>
</evidence>
<dbReference type="CDD" id="cd07398">
    <property type="entry name" value="MPP_YbbF-LpxH"/>
    <property type="match status" value="1"/>
</dbReference>
<dbReference type="PANTHER" id="PTHR34990:SF1">
    <property type="entry name" value="UDP-2,3-DIACYLGLUCOSAMINE HYDROLASE"/>
    <property type="match status" value="1"/>
</dbReference>
<comment type="catalytic activity">
    <reaction evidence="10">
        <text>UDP-2-N,3-O-bis[(3R)-3-hydroxytetradecanoyl]-alpha-D-glucosamine + H2O = 2-N,3-O-bis[(3R)-3-hydroxytetradecanoyl]-alpha-D-glucosaminyl 1-phosphate + UMP + 2 H(+)</text>
        <dbReference type="Rhea" id="RHEA:25213"/>
        <dbReference type="ChEBI" id="CHEBI:15377"/>
        <dbReference type="ChEBI" id="CHEBI:15378"/>
        <dbReference type="ChEBI" id="CHEBI:57865"/>
        <dbReference type="ChEBI" id="CHEBI:57957"/>
        <dbReference type="ChEBI" id="CHEBI:78847"/>
        <dbReference type="EC" id="3.6.1.54"/>
    </reaction>
</comment>
<evidence type="ECO:0000256" key="4">
    <source>
        <dbReference type="ARBA" id="ARBA00022556"/>
    </source>
</evidence>
<keyword evidence="13" id="KW-1185">Reference proteome</keyword>
<evidence type="ECO:0000256" key="8">
    <source>
        <dbReference type="ARBA" id="ARBA00023136"/>
    </source>
</evidence>
<name>A0ABX1I7Q3_9GAMM</name>
<feature type="binding site" evidence="10">
    <location>
        <position position="42"/>
    </location>
    <ligand>
        <name>Mn(2+)</name>
        <dbReference type="ChEBI" id="CHEBI:29035"/>
        <label>2</label>
    </ligand>
</feature>
<dbReference type="InterPro" id="IPR029052">
    <property type="entry name" value="Metallo-depent_PP-like"/>
</dbReference>
<keyword evidence="4 10" id="KW-0441">Lipid A biosynthesis</keyword>
<dbReference type="HAMAP" id="MF_00575">
    <property type="entry name" value="LpxH"/>
    <property type="match status" value="1"/>
</dbReference>
<sequence length="245" mass="27847">MGETLFVSDIHLAPRRPALTRLFLDLLEGRARHAARLYVLGDLFDAWIGDDDDEPLHREIGAALAALTAAGTQCFIQHGNRDFLIGRRFLRTSGCRPIPDPHPLTLDGERVILMHGDLLCTDDLAYQRFRRRVRNPLVRRLFLWRSLAWRKALAADYRRRSTAANADKSAAIMDVTEATVRRYLQRHRATRLIHGHTHRPADHPLLIDGRSATRMVLADWSERGGELLVHRPGAGFRREPLLPAA</sequence>
<evidence type="ECO:0000313" key="13">
    <source>
        <dbReference type="Proteomes" id="UP000740754"/>
    </source>
</evidence>
<feature type="binding site" evidence="10">
    <location>
        <position position="11"/>
    </location>
    <ligand>
        <name>Mn(2+)</name>
        <dbReference type="ChEBI" id="CHEBI:29035"/>
        <label>1</label>
    </ligand>
</feature>
<feature type="binding site" evidence="10">
    <location>
        <position position="165"/>
    </location>
    <ligand>
        <name>substrate</name>
    </ligand>
</feature>
<keyword evidence="2 10" id="KW-0444">Lipid biosynthesis</keyword>
<dbReference type="Proteomes" id="UP000740754">
    <property type="component" value="Unassembled WGS sequence"/>
</dbReference>
<keyword evidence="9 10" id="KW-0464">Manganese</keyword>
<keyword evidence="6 10" id="KW-0378">Hydrolase</keyword>
<dbReference type="PANTHER" id="PTHR34990">
    <property type="entry name" value="UDP-2,3-DIACYLGLUCOSAMINE HYDROLASE-RELATED"/>
    <property type="match status" value="1"/>
</dbReference>
<evidence type="ECO:0000256" key="9">
    <source>
        <dbReference type="ARBA" id="ARBA00023211"/>
    </source>
</evidence>
<feature type="binding site" evidence="10">
    <location>
        <position position="80"/>
    </location>
    <ligand>
        <name>Mn(2+)</name>
        <dbReference type="ChEBI" id="CHEBI:29035"/>
        <label>2</label>
    </ligand>
</feature>
<dbReference type="InterPro" id="IPR004843">
    <property type="entry name" value="Calcineurin-like_PHP"/>
</dbReference>
<accession>A0ABX1I7Q3</accession>
<evidence type="ECO:0000256" key="2">
    <source>
        <dbReference type="ARBA" id="ARBA00022516"/>
    </source>
</evidence>
<feature type="domain" description="Calcineurin-like phosphoesterase" evidence="11">
    <location>
        <begin position="5"/>
        <end position="200"/>
    </location>
</feature>
<dbReference type="EMBL" id="JAAXKX010000013">
    <property type="protein sequence ID" value="NKN33598.1"/>
    <property type="molecule type" value="Genomic_DNA"/>
</dbReference>
<evidence type="ECO:0000313" key="12">
    <source>
        <dbReference type="EMBL" id="NKN33598.1"/>
    </source>
</evidence>
<reference evidence="12 13" key="1">
    <citation type="submission" date="2020-04" db="EMBL/GenBank/DDBJ databases">
        <title>Draft Whole-Genome sequence of Marichromatium bheemlicum DSM 18632, type strain.</title>
        <authorList>
            <person name="Kyndt J.A."/>
            <person name="Meyer T.E."/>
        </authorList>
    </citation>
    <scope>NUCLEOTIDE SEQUENCE [LARGE SCALE GENOMIC DNA]</scope>
    <source>
        <strain evidence="12 13">DSM 18632</strain>
    </source>
</reference>
<keyword evidence="3 10" id="KW-0997">Cell inner membrane</keyword>
<feature type="binding site" evidence="10">
    <location>
        <position position="161"/>
    </location>
    <ligand>
        <name>substrate</name>
    </ligand>
</feature>
<evidence type="ECO:0000256" key="7">
    <source>
        <dbReference type="ARBA" id="ARBA00023098"/>
    </source>
</evidence>
<feature type="binding site" evidence="10">
    <location>
        <position position="42"/>
    </location>
    <ligand>
        <name>Mn(2+)</name>
        <dbReference type="ChEBI" id="CHEBI:29035"/>
        <label>1</label>
    </ligand>
</feature>
<evidence type="ECO:0000256" key="3">
    <source>
        <dbReference type="ARBA" id="ARBA00022519"/>
    </source>
</evidence>
<feature type="binding site" evidence="10">
    <location>
        <position position="9"/>
    </location>
    <ligand>
        <name>Mn(2+)</name>
        <dbReference type="ChEBI" id="CHEBI:29035"/>
        <label>1</label>
    </ligand>
</feature>
<organism evidence="12 13">
    <name type="scientific">Marichromatium bheemlicum</name>
    <dbReference type="NCBI Taxonomy" id="365339"/>
    <lineage>
        <taxon>Bacteria</taxon>
        <taxon>Pseudomonadati</taxon>
        <taxon>Pseudomonadota</taxon>
        <taxon>Gammaproteobacteria</taxon>
        <taxon>Chromatiales</taxon>
        <taxon>Chromatiaceae</taxon>
        <taxon>Marichromatium</taxon>
    </lineage>
</organism>
<dbReference type="EC" id="3.6.1.54" evidence="10"/>
<evidence type="ECO:0000256" key="5">
    <source>
        <dbReference type="ARBA" id="ARBA00022723"/>
    </source>
</evidence>
<keyword evidence="7 10" id="KW-0443">Lipid metabolism</keyword>
<comment type="function">
    <text evidence="10">Hydrolyzes the pyrophosphate bond of UDP-2,3-diacylglucosamine to yield 2,3-diacylglucosamine 1-phosphate (lipid X) and UMP by catalyzing the attack of water at the alpha-P atom. Involved in the biosynthesis of lipid A, a phosphorylated glycolipid that anchors the lipopolysaccharide to the outer membrane of the cell.</text>
</comment>
<comment type="pathway">
    <text evidence="10">Glycolipid biosynthesis; lipid IV(A) biosynthesis; lipid IV(A) from (3R)-3-hydroxytetradecanoyl-[acyl-carrier-protein] and UDP-N-acetyl-alpha-D-glucosamine: step 4/6.</text>
</comment>
<dbReference type="GO" id="GO:0016787">
    <property type="term" value="F:hydrolase activity"/>
    <property type="evidence" value="ECO:0007669"/>
    <property type="project" value="UniProtKB-KW"/>
</dbReference>
<dbReference type="NCBIfam" id="TIGR01854">
    <property type="entry name" value="lipid_A_lpxH"/>
    <property type="match status" value="1"/>
</dbReference>